<dbReference type="InterPro" id="IPR050703">
    <property type="entry name" value="Flavin_MAO"/>
</dbReference>
<evidence type="ECO:0000256" key="1">
    <source>
        <dbReference type="ARBA" id="ARBA00005995"/>
    </source>
</evidence>
<dbReference type="PRINTS" id="PR00411">
    <property type="entry name" value="PNDRDTASEI"/>
</dbReference>
<dbReference type="KEGG" id="mbry:B1812_02235"/>
<evidence type="ECO:0000313" key="4">
    <source>
        <dbReference type="EMBL" id="ARN80093.1"/>
    </source>
</evidence>
<dbReference type="PANTHER" id="PTHR43563">
    <property type="entry name" value="AMINE OXIDASE"/>
    <property type="match status" value="1"/>
</dbReference>
<feature type="signal peptide" evidence="2">
    <location>
        <begin position="1"/>
        <end position="23"/>
    </location>
</feature>
<dbReference type="InterPro" id="IPR002937">
    <property type="entry name" value="Amino_oxidase"/>
</dbReference>
<dbReference type="InterPro" id="IPR036188">
    <property type="entry name" value="FAD/NAD-bd_sf"/>
</dbReference>
<dbReference type="Proteomes" id="UP000193978">
    <property type="component" value="Chromosome"/>
</dbReference>
<sequence>MKFLTLLTLILLAMARLTAPLSAAPAQAPDVDVVVVGGGLAGLLTAYELEKKGVSTAVLEAGPRLGGRIQTADYGNGLEAEFGMQEIWEKNPLLGVVKELGLETEATDDAYSSLIIDGTLYPFIQGSRKEFFETLFSAEERRVFDGVIAEMEDLYREATARGLTSRTRALQDVSYADWLVSRRLPRKVEQALRLIIEVELAARSEQFSALSAILEWRVFLFGGERNYHVKGGNSGVIAGLASRLRGPVQVNAEVVAVKRVPQAGGSFDCEVAYQAGREIRQMRSKAVVVAIPWLRLHGVQFDPPLGEARWNAIDTLGRGQYTVLHFIMSTEATKLWSVDNGASPFPILSNGPLGVIYGPHGKSNSAGEMVFGLLVYGPEAQAHHMKPRDATRDDVLAELDKLYPGFSKQVRAAYIYGYHPGSVAYWPPGRSPLDEGSTLLRQPSDALFLAGDWLYNSHAEGAALAGFQTAKDVAAFLKK</sequence>
<dbReference type="STRING" id="655015.B1812_02235"/>
<dbReference type="Gene3D" id="3.50.50.60">
    <property type="entry name" value="FAD/NAD(P)-binding domain"/>
    <property type="match status" value="1"/>
</dbReference>
<dbReference type="OrthoDB" id="9786503at2"/>
<gene>
    <name evidence="4" type="ORF">B1812_02235</name>
</gene>
<dbReference type="PANTHER" id="PTHR43563:SF1">
    <property type="entry name" value="AMINE OXIDASE [FLAVIN-CONTAINING] B"/>
    <property type="match status" value="1"/>
</dbReference>
<dbReference type="GO" id="GO:0016491">
    <property type="term" value="F:oxidoreductase activity"/>
    <property type="evidence" value="ECO:0007669"/>
    <property type="project" value="InterPro"/>
</dbReference>
<protein>
    <recommendedName>
        <fullName evidence="3">Amine oxidase domain-containing protein</fullName>
    </recommendedName>
</protein>
<dbReference type="RefSeq" id="WP_158658558.1">
    <property type="nucleotide sequence ID" value="NZ_AP027149.1"/>
</dbReference>
<dbReference type="AlphaFoldDB" id="A0A1W6MR70"/>
<dbReference type="SUPFAM" id="SSF51905">
    <property type="entry name" value="FAD/NAD(P)-binding domain"/>
    <property type="match status" value="1"/>
</dbReference>
<proteinExistence type="inferred from homology"/>
<organism evidence="4 5">
    <name type="scientific">Methylocystis bryophila</name>
    <dbReference type="NCBI Taxonomy" id="655015"/>
    <lineage>
        <taxon>Bacteria</taxon>
        <taxon>Pseudomonadati</taxon>
        <taxon>Pseudomonadota</taxon>
        <taxon>Alphaproteobacteria</taxon>
        <taxon>Hyphomicrobiales</taxon>
        <taxon>Methylocystaceae</taxon>
        <taxon>Methylocystis</taxon>
    </lineage>
</organism>
<evidence type="ECO:0000256" key="2">
    <source>
        <dbReference type="SAM" id="SignalP"/>
    </source>
</evidence>
<evidence type="ECO:0000259" key="3">
    <source>
        <dbReference type="Pfam" id="PF01593"/>
    </source>
</evidence>
<dbReference type="Pfam" id="PF01593">
    <property type="entry name" value="Amino_oxidase"/>
    <property type="match status" value="1"/>
</dbReference>
<reference evidence="4 5" key="1">
    <citation type="submission" date="2017-02" db="EMBL/GenBank/DDBJ databases">
        <authorList>
            <person name="Peterson S.W."/>
        </authorList>
    </citation>
    <scope>NUCLEOTIDE SEQUENCE [LARGE SCALE GENOMIC DNA]</scope>
    <source>
        <strain evidence="4 5">S285</strain>
    </source>
</reference>
<feature type="chain" id="PRO_5012099885" description="Amine oxidase domain-containing protein" evidence="2">
    <location>
        <begin position="24"/>
        <end position="479"/>
    </location>
</feature>
<evidence type="ECO:0000313" key="5">
    <source>
        <dbReference type="Proteomes" id="UP000193978"/>
    </source>
</evidence>
<accession>A0A1W6MR70</accession>
<name>A0A1W6MR70_9HYPH</name>
<keyword evidence="5" id="KW-1185">Reference proteome</keyword>
<dbReference type="EMBL" id="CP019948">
    <property type="protein sequence ID" value="ARN80093.1"/>
    <property type="molecule type" value="Genomic_DNA"/>
</dbReference>
<comment type="similarity">
    <text evidence="1">Belongs to the flavin monoamine oxidase family.</text>
</comment>
<keyword evidence="2" id="KW-0732">Signal</keyword>
<feature type="domain" description="Amine oxidase" evidence="3">
    <location>
        <begin position="40"/>
        <end position="473"/>
    </location>
</feature>